<proteinExistence type="predicted"/>
<dbReference type="EMBL" id="BNCO01000057">
    <property type="protein sequence ID" value="GIL63366.1"/>
    <property type="molecule type" value="Genomic_DNA"/>
</dbReference>
<organism evidence="4 5">
    <name type="scientific">Volvox africanus</name>
    <dbReference type="NCBI Taxonomy" id="51714"/>
    <lineage>
        <taxon>Eukaryota</taxon>
        <taxon>Viridiplantae</taxon>
        <taxon>Chlorophyta</taxon>
        <taxon>core chlorophytes</taxon>
        <taxon>Chlorophyceae</taxon>
        <taxon>CS clade</taxon>
        <taxon>Chlamydomonadales</taxon>
        <taxon>Volvocaceae</taxon>
        <taxon>Volvox</taxon>
    </lineage>
</organism>
<evidence type="ECO:0000313" key="4">
    <source>
        <dbReference type="EMBL" id="GIL63366.1"/>
    </source>
</evidence>
<dbReference type="SUPFAM" id="SSF51430">
    <property type="entry name" value="NAD(P)-linked oxidoreductase"/>
    <property type="match status" value="1"/>
</dbReference>
<accession>A0A8J4BKM3</accession>
<feature type="domain" description="NADP-dependent oxidoreductase" evidence="3">
    <location>
        <begin position="78"/>
        <end position="381"/>
    </location>
</feature>
<evidence type="ECO:0000256" key="1">
    <source>
        <dbReference type="ARBA" id="ARBA00023002"/>
    </source>
</evidence>
<dbReference type="PANTHER" id="PTHR43625">
    <property type="entry name" value="AFLATOXIN B1 ALDEHYDE REDUCTASE"/>
    <property type="match status" value="1"/>
</dbReference>
<keyword evidence="1" id="KW-0560">Oxidoreductase</keyword>
<dbReference type="Pfam" id="PF00248">
    <property type="entry name" value="Aldo_ket_red"/>
    <property type="match status" value="1"/>
</dbReference>
<protein>
    <recommendedName>
        <fullName evidence="3">NADP-dependent oxidoreductase domain-containing protein</fullName>
    </recommendedName>
</protein>
<evidence type="ECO:0000313" key="5">
    <source>
        <dbReference type="Proteomes" id="UP000747399"/>
    </source>
</evidence>
<evidence type="ECO:0000256" key="2">
    <source>
        <dbReference type="SAM" id="MobiDB-lite"/>
    </source>
</evidence>
<reference evidence="4" key="1">
    <citation type="journal article" date="2021" name="Proc. Natl. Acad. Sci. U.S.A.">
        <title>Three genomes in the algal genus Volvox reveal the fate of a haploid sex-determining region after a transition to homothallism.</title>
        <authorList>
            <person name="Yamamoto K."/>
            <person name="Hamaji T."/>
            <person name="Kawai-Toyooka H."/>
            <person name="Matsuzaki R."/>
            <person name="Takahashi F."/>
            <person name="Nishimura Y."/>
            <person name="Kawachi M."/>
            <person name="Noguchi H."/>
            <person name="Minakuchi Y."/>
            <person name="Umen J.G."/>
            <person name="Toyoda A."/>
            <person name="Nozaki H."/>
        </authorList>
    </citation>
    <scope>NUCLEOTIDE SEQUENCE</scope>
    <source>
        <strain evidence="4">NIES-3780</strain>
    </source>
</reference>
<dbReference type="InterPro" id="IPR050791">
    <property type="entry name" value="Aldo-Keto_reductase"/>
</dbReference>
<dbReference type="Proteomes" id="UP000747399">
    <property type="component" value="Unassembled WGS sequence"/>
</dbReference>
<dbReference type="InterPro" id="IPR036812">
    <property type="entry name" value="NAD(P)_OxRdtase_dom_sf"/>
</dbReference>
<sequence>MYSPLTRCGQQRTRLDCLKGRKDLGVHRRFRQIHEPTRAFWQQLLPGRSKTSGTSGPNERPLYRPSELVPLGSLKVSPMGLGTWSWGNRFLWGYDESQDPELQQLFNLVVSSGINILDTADSYGTGRLNGKSELLLGKFLQEYPGSERVRDGVHIATKFAAYPWRVLPGNVVAACRGSLKRLGLEQLSVGQLHWSTANYQPLQELALQAGLADCYQQGLVREVGVSNYGPEQLKKIHAALAKRGVPLASAQIQFSLLSWGTAQQDLKALCDDLGIAVIAYSPLALGLLSGKYSLEEGGRLPDGPRGALFRQLLPEVQPLVRIVKEVAEERRKTPSQVAINWCMCKGTVPIPGAKDLAQARDNLGALGWRLGAGEVAELDKAAANIKKGMVQNIFQTK</sequence>
<dbReference type="GO" id="GO:0016491">
    <property type="term" value="F:oxidoreductase activity"/>
    <property type="evidence" value="ECO:0007669"/>
    <property type="project" value="UniProtKB-KW"/>
</dbReference>
<dbReference type="AlphaFoldDB" id="A0A8J4BKM3"/>
<evidence type="ECO:0000259" key="3">
    <source>
        <dbReference type="Pfam" id="PF00248"/>
    </source>
</evidence>
<feature type="region of interest" description="Disordered" evidence="2">
    <location>
        <begin position="44"/>
        <end position="63"/>
    </location>
</feature>
<dbReference type="PROSITE" id="PS00062">
    <property type="entry name" value="ALDOKETO_REDUCTASE_2"/>
    <property type="match status" value="1"/>
</dbReference>
<dbReference type="CDD" id="cd19093">
    <property type="entry name" value="AKR_AtPLR-like"/>
    <property type="match status" value="1"/>
</dbReference>
<dbReference type="InterPro" id="IPR018170">
    <property type="entry name" value="Aldo/ket_reductase_CS"/>
</dbReference>
<comment type="caution">
    <text evidence="4">The sequence shown here is derived from an EMBL/GenBank/DDBJ whole genome shotgun (WGS) entry which is preliminary data.</text>
</comment>
<dbReference type="InterPro" id="IPR023210">
    <property type="entry name" value="NADP_OxRdtase_dom"/>
</dbReference>
<name>A0A8J4BKM3_9CHLO</name>
<keyword evidence="5" id="KW-1185">Reference proteome</keyword>
<dbReference type="PANTHER" id="PTHR43625:SF5">
    <property type="entry name" value="PYRIDOXAL REDUCTASE, CHLOROPLASTIC"/>
    <property type="match status" value="1"/>
</dbReference>
<dbReference type="GO" id="GO:0005737">
    <property type="term" value="C:cytoplasm"/>
    <property type="evidence" value="ECO:0007669"/>
    <property type="project" value="TreeGrafter"/>
</dbReference>
<gene>
    <name evidence="4" type="ORF">Vafri_17434</name>
</gene>
<dbReference type="Gene3D" id="3.20.20.100">
    <property type="entry name" value="NADP-dependent oxidoreductase domain"/>
    <property type="match status" value="1"/>
</dbReference>